<evidence type="ECO:0000256" key="9">
    <source>
        <dbReference type="SAM" id="Coils"/>
    </source>
</evidence>
<evidence type="ECO:0000259" key="10">
    <source>
        <dbReference type="Pfam" id="PF05131"/>
    </source>
</evidence>
<accession>A0A1D2NB18</accession>
<dbReference type="InterPro" id="IPR000547">
    <property type="entry name" value="Clathrin_H-chain/VPS_repeat"/>
</dbReference>
<dbReference type="Pfam" id="PF05131">
    <property type="entry name" value="Pep3_Vps18"/>
    <property type="match status" value="1"/>
</dbReference>
<dbReference type="GO" id="GO:0008270">
    <property type="term" value="F:zinc ion binding"/>
    <property type="evidence" value="ECO:0007669"/>
    <property type="project" value="UniProtKB-KW"/>
</dbReference>
<evidence type="ECO:0000313" key="13">
    <source>
        <dbReference type="Proteomes" id="UP000094527"/>
    </source>
</evidence>
<dbReference type="GO" id="GO:0007032">
    <property type="term" value="P:endosome organization"/>
    <property type="evidence" value="ECO:0007669"/>
    <property type="project" value="TreeGrafter"/>
</dbReference>
<evidence type="ECO:0000259" key="11">
    <source>
        <dbReference type="Pfam" id="PF26148"/>
    </source>
</evidence>
<dbReference type="GO" id="GO:0031902">
    <property type="term" value="C:late endosome membrane"/>
    <property type="evidence" value="ECO:0007669"/>
    <property type="project" value="UniProtKB-SubCell"/>
</dbReference>
<dbReference type="OMA" id="WIQREKW"/>
<dbReference type="InterPro" id="IPR011044">
    <property type="entry name" value="Quino_amine_DH_bsu"/>
</dbReference>
<keyword evidence="4" id="KW-0479">Metal-binding</keyword>
<dbReference type="SUPFAM" id="SSF50969">
    <property type="entry name" value="YVTN repeat-like/Quinoprotein amine dehydrogenase"/>
    <property type="match status" value="1"/>
</dbReference>
<keyword evidence="6" id="KW-0862">Zinc</keyword>
<dbReference type="AlphaFoldDB" id="A0A1D2NB18"/>
<feature type="repeat" description="CHCR" evidence="8">
    <location>
        <begin position="636"/>
        <end position="792"/>
    </location>
</feature>
<dbReference type="PANTHER" id="PTHR23323:SF26">
    <property type="entry name" value="VACUOLAR PROTEIN SORTING-ASSOCIATED PROTEIN 18 HOMOLOG"/>
    <property type="match status" value="1"/>
</dbReference>
<comment type="caution">
    <text evidence="12">The sequence shown here is derived from an EMBL/GenBank/DDBJ whole genome shotgun (WGS) entry which is preliminary data.</text>
</comment>
<dbReference type="STRING" id="48709.A0A1D2NB18"/>
<sequence length="1033" mass="118029">MAHHQQPQAKRELPIFSKSKVNFIPNSPITHLCVSSNRIAIAMLNKTILKIDPKDPEHPEEINLQKYDIDAKLSNMFLDPTGQHLILTFSPKDSLNPAEVMYIAPKDPKPKDVVALKGHIITAVAWNQDFESPFLLGTSKGAVFEGEILNGDVKNLKQVYDICKGNSTVICGLEFFFLPRSTKCYIFIATSKRLYQFKGNIPYREERPMFTGIFNSYINKTSEENFKEFGQNSPTGNWTGQAGNKLSILHSPNLPYPRAIAYLSDSGLMVFNHVSLFICNTVVGIFRLVENGNYVLSPPVTENGDEDFLNSMVPVSYPKSSEEDYNAGNSQSVCNLPRSLVVTDYHVLLLLKSSVKAVSILNEGLMYDDNYNEVQGRPLNIIKDPIRGTIWCYTERGVFRYTVNEEDRSVWKIFLDKGDFVKAREYSKHDADKLEVIHLKQADHCFANKEYEISAMYYAMTKASFEEVALKFVQIDDSHALKTFLLKKMSTLKSTDVTKITVLVMWLIEIYLNELGSLRDFGKQSTAEYNTLREQFLVFMSQPLVKLILLNIYVQDCVLKNKKAVYDLMASHGDQENLVHFTVVMKDFDEVIENNIANGLYGPALTTLQKQKDAQLYGKYIPVLLDKDPKATIDALISGGRMHNPIKLLPKFSSKLDNDTAKQITRYLEHCVNTLRFVDLPIHDYLISLYVYYYSEDSLMNYLEGQGTDVNRVRYDPKYALMLCLEKQLHYASIHLYTILGLYEEAVSLAIQVDLELAKTTASKPEDDVETRKKLWLKIAKHVVKEKNDIKQAMEFLKQCDLVKIEDILPFFPNFVTIEHFKEAICQSLQEYNQHIQTLKREMDEATKSAEVIRDEIHAVRNRCAVIRATDQCTLCENTLLIRNFYVFPCGHKFHADCLMSEIFPTLSQPRKKLLQELQAITLNQEALSTSSTGISSRDQLKSSIDDIIASECVYCGDNMIKLIDIPFIPQSDYEKVQKEWDPQKTRDGLFNLDPPRGILHRDSSHPLLCFARVVCVRGPERSYRDPMSSLKN</sequence>
<evidence type="ECO:0000256" key="2">
    <source>
        <dbReference type="ARBA" id="ARBA00010454"/>
    </source>
</evidence>
<dbReference type="GO" id="GO:0006904">
    <property type="term" value="P:vesicle docking involved in exocytosis"/>
    <property type="evidence" value="ECO:0007669"/>
    <property type="project" value="TreeGrafter"/>
</dbReference>
<dbReference type="GO" id="GO:0030674">
    <property type="term" value="F:protein-macromolecule adaptor activity"/>
    <property type="evidence" value="ECO:0007669"/>
    <property type="project" value="TreeGrafter"/>
</dbReference>
<evidence type="ECO:0000313" key="12">
    <source>
        <dbReference type="EMBL" id="ODN02265.1"/>
    </source>
</evidence>
<evidence type="ECO:0000256" key="6">
    <source>
        <dbReference type="ARBA" id="ARBA00022833"/>
    </source>
</evidence>
<organism evidence="12 13">
    <name type="scientific">Orchesella cincta</name>
    <name type="common">Springtail</name>
    <name type="synonym">Podura cincta</name>
    <dbReference type="NCBI Taxonomy" id="48709"/>
    <lineage>
        <taxon>Eukaryota</taxon>
        <taxon>Metazoa</taxon>
        <taxon>Ecdysozoa</taxon>
        <taxon>Arthropoda</taxon>
        <taxon>Hexapoda</taxon>
        <taxon>Collembola</taxon>
        <taxon>Entomobryomorpha</taxon>
        <taxon>Entomobryoidea</taxon>
        <taxon>Orchesellidae</taxon>
        <taxon>Orchesellinae</taxon>
        <taxon>Orchesella</taxon>
    </lineage>
</organism>
<evidence type="ECO:0000256" key="1">
    <source>
        <dbReference type="ARBA" id="ARBA00004492"/>
    </source>
</evidence>
<dbReference type="PANTHER" id="PTHR23323">
    <property type="entry name" value="VACUOLAR PROTEIN SORTING-ASSOCIATED PROTEIN"/>
    <property type="match status" value="1"/>
</dbReference>
<dbReference type="InterPro" id="IPR007810">
    <property type="entry name" value="Pep3/Vps18_beta-prop"/>
</dbReference>
<dbReference type="GO" id="GO:0048284">
    <property type="term" value="P:organelle fusion"/>
    <property type="evidence" value="ECO:0007669"/>
    <property type="project" value="TreeGrafter"/>
</dbReference>
<dbReference type="GO" id="GO:0007040">
    <property type="term" value="P:lysosome organization"/>
    <property type="evidence" value="ECO:0007669"/>
    <property type="project" value="TreeGrafter"/>
</dbReference>
<reference evidence="12 13" key="1">
    <citation type="journal article" date="2016" name="Genome Biol. Evol.">
        <title>Gene Family Evolution Reflects Adaptation to Soil Environmental Stressors in the Genome of the Collembolan Orchesella cincta.</title>
        <authorList>
            <person name="Faddeeva-Vakhrusheva A."/>
            <person name="Derks M.F."/>
            <person name="Anvar S.Y."/>
            <person name="Agamennone V."/>
            <person name="Suring W."/>
            <person name="Smit S."/>
            <person name="van Straalen N.M."/>
            <person name="Roelofs D."/>
        </authorList>
    </citation>
    <scope>NUCLEOTIDE SEQUENCE [LARGE SCALE GENOMIC DNA]</scope>
    <source>
        <tissue evidence="12">Mixed pool</tissue>
    </source>
</reference>
<dbReference type="OrthoDB" id="1845386at2759"/>
<evidence type="ECO:0000256" key="4">
    <source>
        <dbReference type="ARBA" id="ARBA00022723"/>
    </source>
</evidence>
<evidence type="ECO:0000256" key="7">
    <source>
        <dbReference type="ARBA" id="ARBA00023136"/>
    </source>
</evidence>
<protein>
    <recommendedName>
        <fullName evidence="3">Vacuolar protein sorting-associated protein 18 homolog</fullName>
    </recommendedName>
</protein>
<comment type="similarity">
    <text evidence="2">Belongs to the VPS18 family.</text>
</comment>
<feature type="coiled-coil region" evidence="9">
    <location>
        <begin position="822"/>
        <end position="863"/>
    </location>
</feature>
<keyword evidence="13" id="KW-1185">Reference proteome</keyword>
<dbReference type="GO" id="GO:0030897">
    <property type="term" value="C:HOPS complex"/>
    <property type="evidence" value="ECO:0007669"/>
    <property type="project" value="TreeGrafter"/>
</dbReference>
<keyword evidence="7" id="KW-0472">Membrane</keyword>
<gene>
    <name evidence="12" type="ORF">Ocin01_04407</name>
</gene>
<dbReference type="GO" id="GO:0008333">
    <property type="term" value="P:endosome to lysosome transport"/>
    <property type="evidence" value="ECO:0007669"/>
    <property type="project" value="TreeGrafter"/>
</dbReference>
<dbReference type="EMBL" id="LJIJ01000118">
    <property type="protein sequence ID" value="ODN02265.1"/>
    <property type="molecule type" value="Genomic_DNA"/>
</dbReference>
<keyword evidence="9" id="KW-0175">Coiled coil</keyword>
<evidence type="ECO:0000256" key="8">
    <source>
        <dbReference type="PROSITE-ProRule" id="PRU01006"/>
    </source>
</evidence>
<evidence type="ECO:0000256" key="5">
    <source>
        <dbReference type="ARBA" id="ARBA00022771"/>
    </source>
</evidence>
<dbReference type="GO" id="GO:0006886">
    <property type="term" value="P:intracellular protein transport"/>
    <property type="evidence" value="ECO:0007669"/>
    <property type="project" value="UniProtKB-UniRule"/>
</dbReference>
<name>A0A1D2NB18_ORCCI</name>
<feature type="domain" description="Pep3/Vps18 beta-propeller" evidence="10">
    <location>
        <begin position="14"/>
        <end position="403"/>
    </location>
</feature>
<proteinExistence type="inferred from homology"/>
<keyword evidence="5" id="KW-0863">Zinc-finger</keyword>
<dbReference type="SUPFAM" id="SSF57850">
    <property type="entry name" value="RING/U-box"/>
    <property type="match status" value="1"/>
</dbReference>
<dbReference type="InterPro" id="IPR058919">
    <property type="entry name" value="Pep3/Vps18_RING_C"/>
</dbReference>
<dbReference type="CDD" id="cd16462">
    <property type="entry name" value="RING-H2_Pep3p-like"/>
    <property type="match status" value="1"/>
</dbReference>
<dbReference type="Proteomes" id="UP000094527">
    <property type="component" value="Unassembled WGS sequence"/>
</dbReference>
<feature type="domain" description="Pep3/Vps18 RING C-terminal" evidence="11">
    <location>
        <begin position="870"/>
        <end position="962"/>
    </location>
</feature>
<dbReference type="PROSITE" id="PS50236">
    <property type="entry name" value="CHCR"/>
    <property type="match status" value="1"/>
</dbReference>
<comment type="subcellular location">
    <subcellularLocation>
        <location evidence="1">Late endosome membrane</location>
        <topology evidence="1">Peripheral membrane protein</topology>
        <orientation evidence="1">Cytoplasmic side</orientation>
    </subcellularLocation>
</comment>
<dbReference type="Pfam" id="PF26148">
    <property type="entry name" value="VPS18_RING_C"/>
    <property type="match status" value="1"/>
</dbReference>
<evidence type="ECO:0000256" key="3">
    <source>
        <dbReference type="ARBA" id="ARBA00017338"/>
    </source>
</evidence>